<evidence type="ECO:0000313" key="2">
    <source>
        <dbReference type="EMBL" id="KRG78571.1"/>
    </source>
</evidence>
<dbReference type="STRING" id="336566.ABB30_03415"/>
<dbReference type="InterPro" id="IPR046336">
    <property type="entry name" value="Lon_prtase_N_sf"/>
</dbReference>
<dbReference type="PATRIC" id="fig|336566.3.peg.3131"/>
<feature type="domain" description="Lon N-terminal" evidence="1">
    <location>
        <begin position="1"/>
        <end position="194"/>
    </location>
</feature>
<comment type="caution">
    <text evidence="2">The sequence shown here is derived from an EMBL/GenBank/DDBJ whole genome shotgun (WGS) entry which is preliminary data.</text>
</comment>
<evidence type="ECO:0000313" key="3">
    <source>
        <dbReference type="Proteomes" id="UP000050956"/>
    </source>
</evidence>
<dbReference type="InterPro" id="IPR015947">
    <property type="entry name" value="PUA-like_sf"/>
</dbReference>
<accession>A0A0R0D9S5</accession>
<protein>
    <submittedName>
        <fullName evidence="2">ATP-dependent protease</fullName>
    </submittedName>
</protein>
<dbReference type="InterPro" id="IPR003111">
    <property type="entry name" value="Lon_prtase_N"/>
</dbReference>
<organism evidence="2 3">
    <name type="scientific">Stenotrophomonas ginsengisoli</name>
    <dbReference type="NCBI Taxonomy" id="336566"/>
    <lineage>
        <taxon>Bacteria</taxon>
        <taxon>Pseudomonadati</taxon>
        <taxon>Pseudomonadota</taxon>
        <taxon>Gammaproteobacteria</taxon>
        <taxon>Lysobacterales</taxon>
        <taxon>Lysobacteraceae</taxon>
        <taxon>Stenotrophomonas</taxon>
    </lineage>
</organism>
<dbReference type="EMBL" id="LDJM01000009">
    <property type="protein sequence ID" value="KRG78571.1"/>
    <property type="molecule type" value="Genomic_DNA"/>
</dbReference>
<dbReference type="PANTHER" id="PTHR46732:SF8">
    <property type="entry name" value="ATP-DEPENDENT PROTEASE LA (LON) DOMAIN PROTEIN"/>
    <property type="match status" value="1"/>
</dbReference>
<dbReference type="Pfam" id="PF02190">
    <property type="entry name" value="LON_substr_bdg"/>
    <property type="match status" value="1"/>
</dbReference>
<proteinExistence type="predicted"/>
<gene>
    <name evidence="2" type="ORF">ABB30_03415</name>
</gene>
<reference evidence="2 3" key="1">
    <citation type="submission" date="2015-05" db="EMBL/GenBank/DDBJ databases">
        <title>Genome sequencing and analysis of members of genus Stenotrophomonas.</title>
        <authorList>
            <person name="Patil P.P."/>
            <person name="Midha S."/>
            <person name="Patil P.B."/>
        </authorList>
    </citation>
    <scope>NUCLEOTIDE SEQUENCE [LARGE SCALE GENOMIC DNA]</scope>
    <source>
        <strain evidence="2 3">DSM 24757</strain>
    </source>
</reference>
<dbReference type="Gene3D" id="2.30.130.40">
    <property type="entry name" value="LON domain-like"/>
    <property type="match status" value="1"/>
</dbReference>
<dbReference type="AlphaFoldDB" id="A0A0R0D9S5"/>
<dbReference type="Gene3D" id="1.10.4060.10">
    <property type="entry name" value="BPP1347 like domain"/>
    <property type="match status" value="1"/>
</dbReference>
<dbReference type="SMART" id="SM00464">
    <property type="entry name" value="LON"/>
    <property type="match status" value="1"/>
</dbReference>
<dbReference type="Proteomes" id="UP000050956">
    <property type="component" value="Unassembled WGS sequence"/>
</dbReference>
<name>A0A0R0D9S5_9GAMM</name>
<dbReference type="PROSITE" id="PS51787">
    <property type="entry name" value="LON_N"/>
    <property type="match status" value="1"/>
</dbReference>
<evidence type="ECO:0000259" key="1">
    <source>
        <dbReference type="PROSITE" id="PS51787"/>
    </source>
</evidence>
<dbReference type="PANTHER" id="PTHR46732">
    <property type="entry name" value="ATP-DEPENDENT PROTEASE LA (LON) DOMAIN PROTEIN"/>
    <property type="match status" value="1"/>
</dbReference>
<keyword evidence="2" id="KW-0645">Protease</keyword>
<dbReference type="RefSeq" id="WP_057636911.1">
    <property type="nucleotide sequence ID" value="NZ_LDJM01000009.1"/>
</dbReference>
<dbReference type="GO" id="GO:0008233">
    <property type="term" value="F:peptidase activity"/>
    <property type="evidence" value="ECO:0007669"/>
    <property type="project" value="UniProtKB-KW"/>
</dbReference>
<keyword evidence="3" id="KW-1185">Reference proteome</keyword>
<keyword evidence="2" id="KW-0378">Hydrolase</keyword>
<dbReference type="GO" id="GO:0006508">
    <property type="term" value="P:proteolysis"/>
    <property type="evidence" value="ECO:0007669"/>
    <property type="project" value="UniProtKB-KW"/>
</dbReference>
<dbReference type="SUPFAM" id="SSF88697">
    <property type="entry name" value="PUA domain-like"/>
    <property type="match status" value="1"/>
</dbReference>
<dbReference type="OrthoDB" id="8558970at2"/>
<sequence length="194" mass="21566">MVSPLSPLPLFPLHGNLLPGAGITLRLFEPRYLELLRQCSRDNSTFGICLILEGEEVGAPATPAAWGVEAQIEDFDTGADGMLLLRLRGSRRFQVQQVAVRDNGLVVGQVRWCAADSDDEVRPQHALLSLLLERIIEQVGGPYAKAGPELFDQAGWVGWRLAELLPLEEEQRLQLLQTDDVHQRLDLLLGWIPD</sequence>